<dbReference type="SUPFAM" id="SSF56719">
    <property type="entry name" value="Type II DNA topoisomerase"/>
    <property type="match status" value="1"/>
</dbReference>
<reference evidence="10" key="1">
    <citation type="submission" date="2013-08" db="EMBL/GenBank/DDBJ databases">
        <authorList>
            <person name="Mendez C."/>
            <person name="Richter M."/>
            <person name="Ferrer M."/>
            <person name="Sanchez J."/>
        </authorList>
    </citation>
    <scope>NUCLEOTIDE SEQUENCE</scope>
</reference>
<keyword evidence="5" id="KW-0067">ATP-binding</keyword>
<dbReference type="InterPro" id="IPR006171">
    <property type="entry name" value="TOPRIM_dom"/>
</dbReference>
<dbReference type="InterPro" id="IPR013506">
    <property type="entry name" value="Topo_IIA_bsu_dom2"/>
</dbReference>
<keyword evidence="8" id="KW-0413">Isomerase</keyword>
<dbReference type="EC" id="5.6.2.2" evidence="3"/>
<keyword evidence="7" id="KW-0238">DNA-binding</keyword>
<organism evidence="10">
    <name type="scientific">mine drainage metagenome</name>
    <dbReference type="NCBI Taxonomy" id="410659"/>
    <lineage>
        <taxon>unclassified sequences</taxon>
        <taxon>metagenomes</taxon>
        <taxon>ecological metagenomes</taxon>
    </lineage>
</organism>
<evidence type="ECO:0000313" key="10">
    <source>
        <dbReference type="EMBL" id="EQD67694.1"/>
    </source>
</evidence>
<evidence type="ECO:0000256" key="3">
    <source>
        <dbReference type="ARBA" id="ARBA00012895"/>
    </source>
</evidence>
<keyword evidence="6" id="KW-0799">Topoisomerase</keyword>
<dbReference type="SMART" id="SM00433">
    <property type="entry name" value="TOP2c"/>
    <property type="match status" value="1"/>
</dbReference>
<dbReference type="EMBL" id="AUZZ01000527">
    <property type="protein sequence ID" value="EQD67694.1"/>
    <property type="molecule type" value="Genomic_DNA"/>
</dbReference>
<evidence type="ECO:0000256" key="4">
    <source>
        <dbReference type="ARBA" id="ARBA00022741"/>
    </source>
</evidence>
<dbReference type="GO" id="GO:0003918">
    <property type="term" value="F:DNA topoisomerase type II (double strand cut, ATP-hydrolyzing) activity"/>
    <property type="evidence" value="ECO:0007669"/>
    <property type="project" value="UniProtKB-EC"/>
</dbReference>
<dbReference type="AlphaFoldDB" id="T1CK43"/>
<dbReference type="GO" id="GO:0003677">
    <property type="term" value="F:DNA binding"/>
    <property type="evidence" value="ECO:0007669"/>
    <property type="project" value="UniProtKB-KW"/>
</dbReference>
<dbReference type="Pfam" id="PF01751">
    <property type="entry name" value="Toprim"/>
    <property type="match status" value="1"/>
</dbReference>
<evidence type="ECO:0000256" key="6">
    <source>
        <dbReference type="ARBA" id="ARBA00023029"/>
    </source>
</evidence>
<dbReference type="PROSITE" id="PS50880">
    <property type="entry name" value="TOPRIM"/>
    <property type="match status" value="1"/>
</dbReference>
<accession>T1CK43</accession>
<dbReference type="FunFam" id="3.40.50.670:FF:000001">
    <property type="entry name" value="DNA topoisomerase 2"/>
    <property type="match status" value="1"/>
</dbReference>
<dbReference type="Pfam" id="PF00204">
    <property type="entry name" value="DNA_gyraseB"/>
    <property type="match status" value="1"/>
</dbReference>
<keyword evidence="4" id="KW-0547">Nucleotide-binding</keyword>
<dbReference type="Gene3D" id="3.40.50.670">
    <property type="match status" value="1"/>
</dbReference>
<evidence type="ECO:0000259" key="9">
    <source>
        <dbReference type="PROSITE" id="PS50880"/>
    </source>
</evidence>
<protein>
    <recommendedName>
        <fullName evidence="3">DNA topoisomerase (ATP-hydrolyzing)</fullName>
        <ecNumber evidence="3">5.6.2.2</ecNumber>
    </recommendedName>
</protein>
<evidence type="ECO:0000256" key="8">
    <source>
        <dbReference type="ARBA" id="ARBA00023235"/>
    </source>
</evidence>
<dbReference type="InterPro" id="IPR013759">
    <property type="entry name" value="Topo_IIA_B_C"/>
</dbReference>
<comment type="similarity">
    <text evidence="2">Belongs to the type II topoisomerase GyrB family.</text>
</comment>
<feature type="non-terminal residue" evidence="10">
    <location>
        <position position="273"/>
    </location>
</feature>
<reference evidence="10" key="2">
    <citation type="journal article" date="2014" name="ISME J.">
        <title>Microbial stratification in low pH oxic and suboxic macroscopic growths along an acid mine drainage.</title>
        <authorList>
            <person name="Mendez-Garcia C."/>
            <person name="Mesa V."/>
            <person name="Sprenger R.R."/>
            <person name="Richter M."/>
            <person name="Diez M.S."/>
            <person name="Solano J."/>
            <person name="Bargiela R."/>
            <person name="Golyshina O.V."/>
            <person name="Manteca A."/>
            <person name="Ramos J.L."/>
            <person name="Gallego J.R."/>
            <person name="Llorente I."/>
            <person name="Martins Dos Santos V.A."/>
            <person name="Jensen O.N."/>
            <person name="Pelaez A.I."/>
            <person name="Sanchez J."/>
            <person name="Ferrer M."/>
        </authorList>
    </citation>
    <scope>NUCLEOTIDE SEQUENCE</scope>
</reference>
<name>T1CK43_9ZZZZ</name>
<dbReference type="InterPro" id="IPR001241">
    <property type="entry name" value="Topo_IIA"/>
</dbReference>
<dbReference type="PRINTS" id="PR00418">
    <property type="entry name" value="TPI2FAMILY"/>
</dbReference>
<feature type="domain" description="Toprim" evidence="9">
    <location>
        <begin position="164"/>
        <end position="273"/>
    </location>
</feature>
<dbReference type="GO" id="GO:0005524">
    <property type="term" value="F:ATP binding"/>
    <property type="evidence" value="ECO:0007669"/>
    <property type="project" value="UniProtKB-KW"/>
</dbReference>
<dbReference type="InterPro" id="IPR013760">
    <property type="entry name" value="Topo_IIA-like_dom_sf"/>
</dbReference>
<proteinExistence type="inferred from homology"/>
<dbReference type="PANTHER" id="PTHR45866">
    <property type="entry name" value="DNA GYRASE/TOPOISOMERASE SUBUNIT B"/>
    <property type="match status" value="1"/>
</dbReference>
<dbReference type="SUPFAM" id="SSF54211">
    <property type="entry name" value="Ribosomal protein S5 domain 2-like"/>
    <property type="match status" value="1"/>
</dbReference>
<evidence type="ECO:0000256" key="5">
    <source>
        <dbReference type="ARBA" id="ARBA00022840"/>
    </source>
</evidence>
<dbReference type="GO" id="GO:0006265">
    <property type="term" value="P:DNA topological change"/>
    <property type="evidence" value="ECO:0007669"/>
    <property type="project" value="InterPro"/>
</dbReference>
<dbReference type="PANTHER" id="PTHR45866:SF1">
    <property type="entry name" value="DNA GYRASE SUBUNIT B, MITOCHONDRIAL"/>
    <property type="match status" value="1"/>
</dbReference>
<dbReference type="InterPro" id="IPR014721">
    <property type="entry name" value="Ribsml_uS5_D2-typ_fold_subgr"/>
</dbReference>
<evidence type="ECO:0000256" key="1">
    <source>
        <dbReference type="ARBA" id="ARBA00000185"/>
    </source>
</evidence>
<sequence length="273" mass="30115">MLFFYNNSTTEIMQSYVNNISTVEGGTHVTGFRAGLSRAIQDYAKSKDMVKGVEAITSEDVREGLVAILHAKVLAPQFEGQTKSKLGNSNVRGIVQSSTERFLKSYFERYPNVAQTIVKRVLMAAAAREASRNARELVRRKSALESGNLPGKLADCSTSDPTKAELFLVEGESAGGSAKQARSRDFQAILPLRGKILNVEKATDIKTLSNEEIRNLITVMGTNVKDSLDLAKLRYGKIVIMTDADVDGAHIRTLLLTFFYRFAKEIIQNGNLF</sequence>
<dbReference type="Gene3D" id="3.30.230.10">
    <property type="match status" value="1"/>
</dbReference>
<dbReference type="InterPro" id="IPR020568">
    <property type="entry name" value="Ribosomal_Su5_D2-typ_SF"/>
</dbReference>
<gene>
    <name evidence="10" type="ORF">B2A_00675</name>
</gene>
<comment type="caution">
    <text evidence="10">The sequence shown here is derived from an EMBL/GenBank/DDBJ whole genome shotgun (WGS) entry which is preliminary data.</text>
</comment>
<evidence type="ECO:0000256" key="7">
    <source>
        <dbReference type="ARBA" id="ARBA00023125"/>
    </source>
</evidence>
<evidence type="ECO:0000256" key="2">
    <source>
        <dbReference type="ARBA" id="ARBA00010708"/>
    </source>
</evidence>
<dbReference type="CDD" id="cd00822">
    <property type="entry name" value="TopoII_Trans_DNA_gyrase"/>
    <property type="match status" value="1"/>
</dbReference>
<comment type="catalytic activity">
    <reaction evidence="1">
        <text>ATP-dependent breakage, passage and rejoining of double-stranded DNA.</text>
        <dbReference type="EC" id="5.6.2.2"/>
    </reaction>
</comment>